<evidence type="ECO:0000313" key="1">
    <source>
        <dbReference type="EMBL" id="KAK4020185.1"/>
    </source>
</evidence>
<dbReference type="Proteomes" id="UP001234178">
    <property type="component" value="Unassembled WGS sequence"/>
</dbReference>
<evidence type="ECO:0000313" key="2">
    <source>
        <dbReference type="Proteomes" id="UP001234178"/>
    </source>
</evidence>
<accession>A0ABR0A5D2</accession>
<evidence type="ECO:0008006" key="3">
    <source>
        <dbReference type="Google" id="ProtNLM"/>
    </source>
</evidence>
<sequence length="99" mass="11935">MYGCLFFSIVAFAQVFDKSIFFFLFPFPMKCLSWNDGIGLEQINRKKETKPFESRPYYFLPTLLSLTFYVKRNQTCFLHPTPVLPYPFFTIHFDVFFWN</sequence>
<dbReference type="EMBL" id="JAOYFB010000036">
    <property type="protein sequence ID" value="KAK4020185.1"/>
    <property type="molecule type" value="Genomic_DNA"/>
</dbReference>
<reference evidence="1 2" key="1">
    <citation type="journal article" date="2023" name="Nucleic Acids Res.">
        <title>The hologenome of Daphnia magna reveals possible DNA methylation and microbiome-mediated evolution of the host genome.</title>
        <authorList>
            <person name="Chaturvedi A."/>
            <person name="Li X."/>
            <person name="Dhandapani V."/>
            <person name="Marshall H."/>
            <person name="Kissane S."/>
            <person name="Cuenca-Cambronero M."/>
            <person name="Asole G."/>
            <person name="Calvet F."/>
            <person name="Ruiz-Romero M."/>
            <person name="Marangio P."/>
            <person name="Guigo R."/>
            <person name="Rago D."/>
            <person name="Mirbahai L."/>
            <person name="Eastwood N."/>
            <person name="Colbourne J.K."/>
            <person name="Zhou J."/>
            <person name="Mallon E."/>
            <person name="Orsini L."/>
        </authorList>
    </citation>
    <scope>NUCLEOTIDE SEQUENCE [LARGE SCALE GENOMIC DNA]</scope>
    <source>
        <strain evidence="1">LRV0_1</strain>
    </source>
</reference>
<name>A0ABR0A5D2_9CRUS</name>
<comment type="caution">
    <text evidence="1">The sequence shown here is derived from an EMBL/GenBank/DDBJ whole genome shotgun (WGS) entry which is preliminary data.</text>
</comment>
<keyword evidence="2" id="KW-1185">Reference proteome</keyword>
<organism evidence="1 2">
    <name type="scientific">Daphnia magna</name>
    <dbReference type="NCBI Taxonomy" id="35525"/>
    <lineage>
        <taxon>Eukaryota</taxon>
        <taxon>Metazoa</taxon>
        <taxon>Ecdysozoa</taxon>
        <taxon>Arthropoda</taxon>
        <taxon>Crustacea</taxon>
        <taxon>Branchiopoda</taxon>
        <taxon>Diplostraca</taxon>
        <taxon>Cladocera</taxon>
        <taxon>Anomopoda</taxon>
        <taxon>Daphniidae</taxon>
        <taxon>Daphnia</taxon>
    </lineage>
</organism>
<proteinExistence type="predicted"/>
<protein>
    <recommendedName>
        <fullName evidence="3">Secreted protein</fullName>
    </recommendedName>
</protein>
<gene>
    <name evidence="1" type="ORF">OUZ56_002178</name>
</gene>